<feature type="domain" description="Core-binding (CB)" evidence="3">
    <location>
        <begin position="395"/>
        <end position="496"/>
    </location>
</feature>
<feature type="region of interest" description="Disordered" evidence="2">
    <location>
        <begin position="1"/>
        <end position="31"/>
    </location>
</feature>
<dbReference type="InterPro" id="IPR010998">
    <property type="entry name" value="Integrase_recombinase_N"/>
</dbReference>
<feature type="compositionally biased region" description="Low complexity" evidence="2">
    <location>
        <begin position="644"/>
        <end position="675"/>
    </location>
</feature>
<comment type="caution">
    <text evidence="4">The sequence shown here is derived from an EMBL/GenBank/DDBJ whole genome shotgun (WGS) entry which is preliminary data.</text>
</comment>
<dbReference type="PANTHER" id="PTHR16166">
    <property type="entry name" value="VACUOLAR PROTEIN SORTING-ASSOCIATED PROTEIN VPS13"/>
    <property type="match status" value="1"/>
</dbReference>
<feature type="compositionally biased region" description="Basic and acidic residues" evidence="2">
    <location>
        <begin position="232"/>
        <end position="256"/>
    </location>
</feature>
<proteinExistence type="predicted"/>
<dbReference type="GO" id="GO:0003677">
    <property type="term" value="F:DNA binding"/>
    <property type="evidence" value="ECO:0007669"/>
    <property type="project" value="UniProtKB-KW"/>
</dbReference>
<gene>
    <name evidence="4" type="ORF">CYMTET_4556</name>
</gene>
<sequence>MSGDPKSKKDLEDFPPLPGKHGNEQASPPPTTQELLMQQIPILVLQKQQGAILEMQRQQTEEHRLLRDELHRQSEINVALEAKIAAKSGTSDSDGAAKSAEQLLERRRKLAYVPEASGNPFPPRPATLTSRMPQLYDLHGSKTYDALSKKSNSSMRYECLVLAPALSYLHDVVCECNDSLDAADDGDLTVYQAADGLVADEVLQQWLNDFDKNRGNAVLSTTAKNAANADSRSAREHRDQRWRERKKYDEDKDGKKSNGKGGASAEVIQWITQGVKLRWKRSPPPQFDHGVSLRDATLQQQVWLDAEKERLLENGLCQSVYLAVPAARLYLRELHFVLAEKSSWGAKKFIDVYDSERGLIVNDSGVSELTNEAEDKNDENGKIGGDIKKNKRGGAVKNFLAQSLCERWKGELGQSRLTNLAVEMQKKALLDSTLDNYGPKAERFIQFCVNNQRPWLPATEATILLYIASMLNDGGVKATSLQPYLSAINNYHEDLRFPGPAKGRAVTRAVKGMATIQTELTMLDEENIETQRTWLPARHVRRVHEAALALTPRSSEELLLLRAYVYVVIACVTFGRPDTVELRRCGVWQVGKRAVVRLRKSGRESRSGIKSCRNVRAMVCAEGPTRVLRIEDMDAHPVDLHDTGAGSPSSRSLRASATTSAAAQTPSPAASPAPAQAELELSVELSAVGCSLVGDTQELLYACIQGLDVRAAQTDVERKLDLWLADVQVANQLRPATYPVLLSARVTKAVNARPSQTTTPLALHGGRTPKGALSAHVEMLRRQVGGVVCVRSASVPAVNVTALQDERCRQIVKCRKTMNAMLRRCPTLVPSWRHGAVTCGAWAYCIPMTHFQAGVDVCDGHAMRPAFGWTRRVERQAPGGAARSLCLDEALLEALPAFLHDLRLTAASRKHDGPSQQPPRSPPTGHGTGGRPTSHSPVGGAPAQKQPHQRGAASPQEAKHGAGQRKMYIEMLRVEPISLVVSFARLPFLPAGVKPLVEVEGAALQLAPLELQHPTVSSSALWATVSAHYIRSMLGELYKLLGSASIFGDPRALLTGLWAALGELYSAPLAGLQEARTRRRPRRTGSASTGTGPLSRSSSQSLSEDGLAADALGGSGSHVDSPGSLHGSINSSFFSRSSSISSHMSDADSPHGQPPSLACGAANHAWLQEAMREAHKSMPGRLGPEQVPGSSLLSAAVGIKNLVPDTLPALSSVLDRPPTPKQIVFDIDATPP</sequence>
<dbReference type="InterPro" id="IPR044068">
    <property type="entry name" value="CB"/>
</dbReference>
<reference evidence="4 5" key="1">
    <citation type="journal article" date="2015" name="Genome Biol. Evol.">
        <title>Comparative Genomics of a Bacterivorous Green Alga Reveals Evolutionary Causalities and Consequences of Phago-Mixotrophic Mode of Nutrition.</title>
        <authorList>
            <person name="Burns J.A."/>
            <person name="Paasch A."/>
            <person name="Narechania A."/>
            <person name="Kim E."/>
        </authorList>
    </citation>
    <scope>NUCLEOTIDE SEQUENCE [LARGE SCALE GENOMIC DNA]</scope>
    <source>
        <strain evidence="4 5">PLY_AMNH</strain>
    </source>
</reference>
<dbReference type="PANTHER" id="PTHR16166:SF143">
    <property type="entry name" value="PROTEIN SORTING-ASSOCIATED PROTEIN, PUTATIVE (DUF1162)-RELATED"/>
    <property type="match status" value="1"/>
</dbReference>
<accession>A0AAE0H138</accession>
<evidence type="ECO:0000256" key="1">
    <source>
        <dbReference type="ARBA" id="ARBA00023125"/>
    </source>
</evidence>
<feature type="region of interest" description="Disordered" evidence="2">
    <location>
        <begin position="1074"/>
        <end position="1124"/>
    </location>
</feature>
<evidence type="ECO:0000259" key="3">
    <source>
        <dbReference type="PROSITE" id="PS51900"/>
    </source>
</evidence>
<dbReference type="InterPro" id="IPR026847">
    <property type="entry name" value="VPS13"/>
</dbReference>
<keyword evidence="1" id="KW-0238">DNA-binding</keyword>
<dbReference type="AlphaFoldDB" id="A0AAE0H138"/>
<keyword evidence="5" id="KW-1185">Reference proteome</keyword>
<name>A0AAE0H138_9CHLO</name>
<dbReference type="Proteomes" id="UP001190700">
    <property type="component" value="Unassembled WGS sequence"/>
</dbReference>
<dbReference type="EMBL" id="LGRX02000645">
    <property type="protein sequence ID" value="KAK3287948.1"/>
    <property type="molecule type" value="Genomic_DNA"/>
</dbReference>
<dbReference type="GO" id="GO:0006623">
    <property type="term" value="P:protein targeting to vacuole"/>
    <property type="evidence" value="ECO:0007669"/>
    <property type="project" value="TreeGrafter"/>
</dbReference>
<evidence type="ECO:0000313" key="5">
    <source>
        <dbReference type="Proteomes" id="UP001190700"/>
    </source>
</evidence>
<dbReference type="Gene3D" id="1.10.150.130">
    <property type="match status" value="1"/>
</dbReference>
<feature type="compositionally biased region" description="Low complexity" evidence="2">
    <location>
        <begin position="1084"/>
        <end position="1112"/>
    </location>
</feature>
<dbReference type="PROSITE" id="PS51900">
    <property type="entry name" value="CB"/>
    <property type="match status" value="1"/>
</dbReference>
<feature type="compositionally biased region" description="Polar residues" evidence="2">
    <location>
        <begin position="221"/>
        <end position="231"/>
    </location>
</feature>
<feature type="compositionally biased region" description="Basic and acidic residues" evidence="2">
    <location>
        <begin position="1"/>
        <end position="12"/>
    </location>
</feature>
<dbReference type="SUPFAM" id="SSF47823">
    <property type="entry name" value="lambda integrase-like, N-terminal domain"/>
    <property type="match status" value="1"/>
</dbReference>
<feature type="region of interest" description="Disordered" evidence="2">
    <location>
        <begin position="638"/>
        <end position="675"/>
    </location>
</feature>
<dbReference type="GO" id="GO:0045053">
    <property type="term" value="P:protein retention in Golgi apparatus"/>
    <property type="evidence" value="ECO:0007669"/>
    <property type="project" value="TreeGrafter"/>
</dbReference>
<protein>
    <recommendedName>
        <fullName evidence="3">Core-binding (CB) domain-containing protein</fullName>
    </recommendedName>
</protein>
<feature type="region of interest" description="Disordered" evidence="2">
    <location>
        <begin position="221"/>
        <end position="262"/>
    </location>
</feature>
<feature type="region of interest" description="Disordered" evidence="2">
    <location>
        <begin position="908"/>
        <end position="962"/>
    </location>
</feature>
<feature type="region of interest" description="Disordered" evidence="2">
    <location>
        <begin position="1140"/>
        <end position="1159"/>
    </location>
</feature>
<organism evidence="4 5">
    <name type="scientific">Cymbomonas tetramitiformis</name>
    <dbReference type="NCBI Taxonomy" id="36881"/>
    <lineage>
        <taxon>Eukaryota</taxon>
        <taxon>Viridiplantae</taxon>
        <taxon>Chlorophyta</taxon>
        <taxon>Pyramimonadophyceae</taxon>
        <taxon>Pyramimonadales</taxon>
        <taxon>Pyramimonadaceae</taxon>
        <taxon>Cymbomonas</taxon>
    </lineage>
</organism>
<evidence type="ECO:0000313" key="4">
    <source>
        <dbReference type="EMBL" id="KAK3287948.1"/>
    </source>
</evidence>
<evidence type="ECO:0000256" key="2">
    <source>
        <dbReference type="SAM" id="MobiDB-lite"/>
    </source>
</evidence>